<name>A0A0R1F494_9LACO</name>
<dbReference type="AlphaFoldDB" id="A0A0R1F494"/>
<dbReference type="eggNOG" id="ENOG5030BJ6">
    <property type="taxonomic scope" value="Bacteria"/>
</dbReference>
<dbReference type="GeneID" id="65916366"/>
<organism evidence="1 2">
    <name type="scientific">Loigolactobacillus coryniformis subsp. coryniformis KCTC 3167 = DSM 20001</name>
    <dbReference type="NCBI Taxonomy" id="913848"/>
    <lineage>
        <taxon>Bacteria</taxon>
        <taxon>Bacillati</taxon>
        <taxon>Bacillota</taxon>
        <taxon>Bacilli</taxon>
        <taxon>Lactobacillales</taxon>
        <taxon>Lactobacillaceae</taxon>
        <taxon>Loigolactobacillus</taxon>
    </lineage>
</organism>
<comment type="caution">
    <text evidence="1">The sequence shown here is derived from an EMBL/GenBank/DDBJ whole genome shotgun (WGS) entry which is preliminary data.</text>
</comment>
<dbReference type="Proteomes" id="UP000051181">
    <property type="component" value="Unassembled WGS sequence"/>
</dbReference>
<evidence type="ECO:0000313" key="2">
    <source>
        <dbReference type="Proteomes" id="UP000051181"/>
    </source>
</evidence>
<dbReference type="EMBL" id="AZCN01000030">
    <property type="protein sequence ID" value="KRK16597.1"/>
    <property type="molecule type" value="Genomic_DNA"/>
</dbReference>
<evidence type="ECO:0000313" key="1">
    <source>
        <dbReference type="EMBL" id="KRK16597.1"/>
    </source>
</evidence>
<accession>A0A0R1F494</accession>
<dbReference type="PATRIC" id="fig|913848.6.peg.1231"/>
<gene>
    <name evidence="1" type="ORF">FD22_GL001193</name>
</gene>
<protein>
    <submittedName>
        <fullName evidence="1">Uncharacterized protein</fullName>
    </submittedName>
</protein>
<dbReference type="RefSeq" id="WP_225358879.1">
    <property type="nucleotide sequence ID" value="NZ_AZCN01000030.1"/>
</dbReference>
<reference evidence="1 2" key="1">
    <citation type="journal article" date="2015" name="Genome Announc.">
        <title>Expanding the biotechnology potential of lactobacilli through comparative genomics of 213 strains and associated genera.</title>
        <authorList>
            <person name="Sun Z."/>
            <person name="Harris H.M."/>
            <person name="McCann A."/>
            <person name="Guo C."/>
            <person name="Argimon S."/>
            <person name="Zhang W."/>
            <person name="Yang X."/>
            <person name="Jeffery I.B."/>
            <person name="Cooney J.C."/>
            <person name="Kagawa T.F."/>
            <person name="Liu W."/>
            <person name="Song Y."/>
            <person name="Salvetti E."/>
            <person name="Wrobel A."/>
            <person name="Rasinkangas P."/>
            <person name="Parkhill J."/>
            <person name="Rea M.C."/>
            <person name="O'Sullivan O."/>
            <person name="Ritari J."/>
            <person name="Douillard F.P."/>
            <person name="Paul Ross R."/>
            <person name="Yang R."/>
            <person name="Briner A.E."/>
            <person name="Felis G.E."/>
            <person name="de Vos W.M."/>
            <person name="Barrangou R."/>
            <person name="Klaenhammer T.R."/>
            <person name="Caufield P.W."/>
            <person name="Cui Y."/>
            <person name="Zhang H."/>
            <person name="O'Toole P.W."/>
        </authorList>
    </citation>
    <scope>NUCLEOTIDE SEQUENCE [LARGE SCALE GENOMIC DNA]</scope>
    <source>
        <strain evidence="1 2">DSM 20001</strain>
    </source>
</reference>
<sequence length="100" mass="11279">MIQTKYEQQNLLESSLSIIDTLVSQAAKTEIGSIAAAYLIQANQEINLLELQYSGESTIQQQLYRVKIAFIKIANCNSKLASTDKAHRRNGSWEFQVDQD</sequence>
<proteinExistence type="predicted"/>